<evidence type="ECO:0000256" key="5">
    <source>
        <dbReference type="ARBA" id="ARBA00022448"/>
    </source>
</evidence>
<reference evidence="15 16" key="1">
    <citation type="journal article" date="2009" name="Nature">
        <title>Evolution of pathogenicity and sexual reproduction in eight Candida genomes.</title>
        <authorList>
            <person name="Butler G."/>
            <person name="Rasmussen M.D."/>
            <person name="Lin M.F."/>
            <person name="Santos M.A."/>
            <person name="Sakthikumar S."/>
            <person name="Munro C.A."/>
            <person name="Rheinbay E."/>
            <person name="Grabherr M."/>
            <person name="Forche A."/>
            <person name="Reedy J.L."/>
            <person name="Agrafioti I."/>
            <person name="Arnaud M.B."/>
            <person name="Bates S."/>
            <person name="Brown A.J."/>
            <person name="Brunke S."/>
            <person name="Costanzo M.C."/>
            <person name="Fitzpatrick D.A."/>
            <person name="de Groot P.W."/>
            <person name="Harris D."/>
            <person name="Hoyer L.L."/>
            <person name="Hube B."/>
            <person name="Klis F.M."/>
            <person name="Kodira C."/>
            <person name="Lennard N."/>
            <person name="Logue M.E."/>
            <person name="Martin R."/>
            <person name="Neiman A.M."/>
            <person name="Nikolaou E."/>
            <person name="Quail M.A."/>
            <person name="Quinn J."/>
            <person name="Santos M.C."/>
            <person name="Schmitzberger F.F."/>
            <person name="Sherlock G."/>
            <person name="Shah P."/>
            <person name="Silverstein K.A."/>
            <person name="Skrzypek M.S."/>
            <person name="Soll D."/>
            <person name="Staggs R."/>
            <person name="Stansfield I."/>
            <person name="Stumpf M.P."/>
            <person name="Sudbery P.E."/>
            <person name="Srikantha T."/>
            <person name="Zeng Q."/>
            <person name="Berman J."/>
            <person name="Berriman M."/>
            <person name="Heitman J."/>
            <person name="Gow N.A."/>
            <person name="Lorenz M.C."/>
            <person name="Birren B.W."/>
            <person name="Kellis M."/>
            <person name="Cuomo C.A."/>
        </authorList>
    </citation>
    <scope>NUCLEOTIDE SEQUENCE [LARGE SCALE GENOMIC DNA]</scope>
    <source>
        <strain evidence="16">ATCC MYA-3404 / T1</strain>
    </source>
</reference>
<dbReference type="GO" id="GO:0005743">
    <property type="term" value="C:mitochondrial inner membrane"/>
    <property type="evidence" value="ECO:0007669"/>
    <property type="project" value="UniProtKB-SubCell"/>
</dbReference>
<name>C5M9S7_CANTT</name>
<dbReference type="RefSeq" id="XP_002547942.1">
    <property type="nucleotide sequence ID" value="XM_002547896.1"/>
</dbReference>
<comment type="subcellular location">
    <subcellularLocation>
        <location evidence="2">Mitochondrion inner membrane</location>
        <topology evidence="2">Multi-pass membrane protein</topology>
    </subcellularLocation>
</comment>
<dbReference type="InterPro" id="IPR018108">
    <property type="entry name" value="MCP_transmembrane"/>
</dbReference>
<evidence type="ECO:0000256" key="4">
    <source>
        <dbReference type="ARBA" id="ARBA00021935"/>
    </source>
</evidence>
<evidence type="ECO:0000256" key="6">
    <source>
        <dbReference type="ARBA" id="ARBA00022692"/>
    </source>
</evidence>
<keyword evidence="9 14" id="KW-1133">Transmembrane helix</keyword>
<evidence type="ECO:0000256" key="1">
    <source>
        <dbReference type="ARBA" id="ARBA00002238"/>
    </source>
</evidence>
<dbReference type="eggNOG" id="KOG0755">
    <property type="taxonomic scope" value="Eukaryota"/>
</dbReference>
<organism evidence="15 16">
    <name type="scientific">Candida tropicalis (strain ATCC MYA-3404 / T1)</name>
    <name type="common">Yeast</name>
    <dbReference type="NCBI Taxonomy" id="294747"/>
    <lineage>
        <taxon>Eukaryota</taxon>
        <taxon>Fungi</taxon>
        <taxon>Dikarya</taxon>
        <taxon>Ascomycota</taxon>
        <taxon>Saccharomycotina</taxon>
        <taxon>Pichiomycetes</taxon>
        <taxon>Debaryomycetaceae</taxon>
        <taxon>Candida/Lodderomyces clade</taxon>
        <taxon>Candida</taxon>
    </lineage>
</organism>
<keyword evidence="10" id="KW-0496">Mitochondrion</keyword>
<evidence type="ECO:0000256" key="11">
    <source>
        <dbReference type="ARBA" id="ARBA00023136"/>
    </source>
</evidence>
<dbReference type="Gene3D" id="1.50.40.10">
    <property type="entry name" value="Mitochondrial carrier domain"/>
    <property type="match status" value="1"/>
</dbReference>
<protein>
    <recommendedName>
        <fullName evidence="4">Mitochondrial thiamine pyrophosphate carrier 1</fullName>
    </recommendedName>
</protein>
<dbReference type="STRING" id="294747.C5M9S7"/>
<dbReference type="EMBL" id="GG692397">
    <property type="protein sequence ID" value="EER33421.1"/>
    <property type="molecule type" value="Genomic_DNA"/>
</dbReference>
<proteinExistence type="inferred from homology"/>
<dbReference type="KEGG" id="ctp:CTRG_02239"/>
<evidence type="ECO:0000256" key="7">
    <source>
        <dbReference type="ARBA" id="ARBA00022737"/>
    </source>
</evidence>
<feature type="repeat" description="Solcar" evidence="12">
    <location>
        <begin position="152"/>
        <end position="248"/>
    </location>
</feature>
<sequence>MSSTEKEPIIKVAVGAPHPVDHKKQPAHVPVAKNNAQKVSTLGGFIAGGVAACMAVTFTNPIELIKTRMQLQGELAKTSKDAVMLYKNPIQAFGVIYKNEGIRGLQQGLVSGYYYQIGLNGCRLGFYEPSRYYITKVVAPSTISDDGHITKPNLMVNVAAGFVSGAAGAVLASPLFLIKTRMQSYSKSHTGGAAVGEQTYYKNTWDGISKIFHSEGFKGLYRGVDAAILRTGAGSAAQLPTYYLTKSFLLKHNLAKENTFTLNFISSIMAGLGVAIVMNPWDVVLTRMYNQKGDLYNGPLDCFKKTISTEGPMALYKGFWAQLFRIGPHTILTLLFMEQCLKGMVKIEKKLGYLK</sequence>
<keyword evidence="11 12" id="KW-0472">Membrane</keyword>
<comment type="function">
    <text evidence="1">Mitochondrial transporter that mediates uptake of thiamine pyrophosphate (ThPP) into mitochondria.</text>
</comment>
<dbReference type="InterPro" id="IPR002067">
    <property type="entry name" value="MCP"/>
</dbReference>
<keyword evidence="8" id="KW-0999">Mitochondrion inner membrane</keyword>
<dbReference type="PROSITE" id="PS50920">
    <property type="entry name" value="SOLCAR"/>
    <property type="match status" value="3"/>
</dbReference>
<feature type="transmembrane region" description="Helical" evidence="14">
    <location>
        <begin position="260"/>
        <end position="281"/>
    </location>
</feature>
<dbReference type="InterPro" id="IPR023395">
    <property type="entry name" value="MCP_dom_sf"/>
</dbReference>
<dbReference type="InterPro" id="IPR051508">
    <property type="entry name" value="Mito_Carrier_Antiporter"/>
</dbReference>
<keyword evidence="5 13" id="KW-0813">Transport</keyword>
<dbReference type="SUPFAM" id="SSF103506">
    <property type="entry name" value="Mitochondrial carrier"/>
    <property type="match status" value="1"/>
</dbReference>
<evidence type="ECO:0000256" key="13">
    <source>
        <dbReference type="RuleBase" id="RU000488"/>
    </source>
</evidence>
<accession>C5M9S7</accession>
<dbReference type="PRINTS" id="PR00926">
    <property type="entry name" value="MITOCARRIER"/>
</dbReference>
<dbReference type="Proteomes" id="UP000002037">
    <property type="component" value="Unassembled WGS sequence"/>
</dbReference>
<dbReference type="PANTHER" id="PTHR45928">
    <property type="entry name" value="RE38146P"/>
    <property type="match status" value="1"/>
</dbReference>
<feature type="transmembrane region" description="Helical" evidence="14">
    <location>
        <begin position="154"/>
        <end position="178"/>
    </location>
</feature>
<evidence type="ECO:0000256" key="8">
    <source>
        <dbReference type="ARBA" id="ARBA00022792"/>
    </source>
</evidence>
<keyword evidence="6 12" id="KW-0812">Transmembrane</keyword>
<dbReference type="PANTHER" id="PTHR45928:SF1">
    <property type="entry name" value="RE38146P"/>
    <property type="match status" value="1"/>
</dbReference>
<dbReference type="HOGENOM" id="CLU_015166_14_3_1"/>
<feature type="repeat" description="Solcar" evidence="12">
    <location>
        <begin position="258"/>
        <end position="343"/>
    </location>
</feature>
<evidence type="ECO:0000256" key="3">
    <source>
        <dbReference type="ARBA" id="ARBA00006375"/>
    </source>
</evidence>
<evidence type="ECO:0000256" key="2">
    <source>
        <dbReference type="ARBA" id="ARBA00004448"/>
    </source>
</evidence>
<evidence type="ECO:0000256" key="10">
    <source>
        <dbReference type="ARBA" id="ARBA00023128"/>
    </source>
</evidence>
<evidence type="ECO:0000256" key="9">
    <source>
        <dbReference type="ARBA" id="ARBA00022989"/>
    </source>
</evidence>
<dbReference type="GeneID" id="8296942"/>
<dbReference type="GO" id="GO:0055085">
    <property type="term" value="P:transmembrane transport"/>
    <property type="evidence" value="ECO:0007669"/>
    <property type="project" value="InterPro"/>
</dbReference>
<keyword evidence="16" id="KW-1185">Reference proteome</keyword>
<dbReference type="AlphaFoldDB" id="C5M9S7"/>
<gene>
    <name evidence="15" type="ORF">CTRG_02239</name>
</gene>
<comment type="similarity">
    <text evidence="3 13">Belongs to the mitochondrial carrier (TC 2.A.29) family.</text>
</comment>
<evidence type="ECO:0000256" key="14">
    <source>
        <dbReference type="SAM" id="Phobius"/>
    </source>
</evidence>
<evidence type="ECO:0000313" key="16">
    <source>
        <dbReference type="Proteomes" id="UP000002037"/>
    </source>
</evidence>
<dbReference type="OrthoDB" id="6703404at2759"/>
<dbReference type="Pfam" id="PF00153">
    <property type="entry name" value="Mito_carr"/>
    <property type="match status" value="3"/>
</dbReference>
<dbReference type="VEuPathDB" id="FungiDB:CTRG_02239"/>
<evidence type="ECO:0000256" key="12">
    <source>
        <dbReference type="PROSITE-ProRule" id="PRU00282"/>
    </source>
</evidence>
<keyword evidence="7" id="KW-0677">Repeat</keyword>
<feature type="repeat" description="Solcar" evidence="12">
    <location>
        <begin position="39"/>
        <end position="133"/>
    </location>
</feature>
<evidence type="ECO:0000313" key="15">
    <source>
        <dbReference type="EMBL" id="EER33421.1"/>
    </source>
</evidence>